<dbReference type="Proteomes" id="UP000682733">
    <property type="component" value="Unassembled WGS sequence"/>
</dbReference>
<evidence type="ECO:0000256" key="3">
    <source>
        <dbReference type="ARBA" id="ARBA00022833"/>
    </source>
</evidence>
<dbReference type="Proteomes" id="UP000677228">
    <property type="component" value="Unassembled WGS sequence"/>
</dbReference>
<comment type="caution">
    <text evidence="8">The sequence shown here is derived from an EMBL/GenBank/DDBJ whole genome shotgun (WGS) entry which is preliminary data.</text>
</comment>
<dbReference type="EMBL" id="CAJNOK010002176">
    <property type="protein sequence ID" value="CAF0848187.1"/>
    <property type="molecule type" value="Genomic_DNA"/>
</dbReference>
<protein>
    <recommendedName>
        <fullName evidence="10">MULE transposase domain-containing protein</fullName>
    </recommendedName>
</protein>
<evidence type="ECO:0000259" key="6">
    <source>
        <dbReference type="Pfam" id="PF10551"/>
    </source>
</evidence>
<evidence type="ECO:0000256" key="4">
    <source>
        <dbReference type="SAM" id="MobiDB-lite"/>
    </source>
</evidence>
<reference evidence="8" key="1">
    <citation type="submission" date="2021-02" db="EMBL/GenBank/DDBJ databases">
        <authorList>
            <person name="Nowell W R."/>
        </authorList>
    </citation>
    <scope>NUCLEOTIDE SEQUENCE</scope>
</reference>
<name>A0A8S2HDL4_9BILA</name>
<organism evidence="8 9">
    <name type="scientific">Didymodactylos carnosus</name>
    <dbReference type="NCBI Taxonomy" id="1234261"/>
    <lineage>
        <taxon>Eukaryota</taxon>
        <taxon>Metazoa</taxon>
        <taxon>Spiralia</taxon>
        <taxon>Gnathifera</taxon>
        <taxon>Rotifera</taxon>
        <taxon>Eurotatoria</taxon>
        <taxon>Bdelloidea</taxon>
        <taxon>Philodinida</taxon>
        <taxon>Philodinidae</taxon>
        <taxon>Didymodactylos</taxon>
    </lineage>
</organism>
<evidence type="ECO:0000313" key="7">
    <source>
        <dbReference type="EMBL" id="CAF0848187.1"/>
    </source>
</evidence>
<keyword evidence="2" id="KW-0863">Zinc-finger</keyword>
<dbReference type="Gene3D" id="2.20.25.240">
    <property type="match status" value="1"/>
</dbReference>
<evidence type="ECO:0000313" key="9">
    <source>
        <dbReference type="Proteomes" id="UP000682733"/>
    </source>
</evidence>
<feature type="domain" description="FLYWCH-type" evidence="5">
    <location>
        <begin position="120"/>
        <end position="181"/>
    </location>
</feature>
<accession>A0A8S2HDL4</accession>
<dbReference type="EMBL" id="CAJOBA010002176">
    <property type="protein sequence ID" value="CAF3633454.1"/>
    <property type="molecule type" value="Genomic_DNA"/>
</dbReference>
<proteinExistence type="predicted"/>
<evidence type="ECO:0000256" key="2">
    <source>
        <dbReference type="ARBA" id="ARBA00022771"/>
    </source>
</evidence>
<dbReference type="Pfam" id="PF10551">
    <property type="entry name" value="MULE"/>
    <property type="match status" value="1"/>
</dbReference>
<dbReference type="InterPro" id="IPR007588">
    <property type="entry name" value="Znf_FLYWCH"/>
</dbReference>
<dbReference type="Pfam" id="PF04500">
    <property type="entry name" value="FLYWCH"/>
    <property type="match status" value="1"/>
</dbReference>
<keyword evidence="3" id="KW-0862">Zinc</keyword>
<feature type="region of interest" description="Disordered" evidence="4">
    <location>
        <begin position="1"/>
        <end position="87"/>
    </location>
</feature>
<evidence type="ECO:0000259" key="5">
    <source>
        <dbReference type="Pfam" id="PF04500"/>
    </source>
</evidence>
<feature type="compositionally biased region" description="Polar residues" evidence="4">
    <location>
        <begin position="41"/>
        <end position="87"/>
    </location>
</feature>
<dbReference type="InterPro" id="IPR018289">
    <property type="entry name" value="MULE_transposase_dom"/>
</dbReference>
<evidence type="ECO:0000313" key="8">
    <source>
        <dbReference type="EMBL" id="CAF3633454.1"/>
    </source>
</evidence>
<dbReference type="PANTHER" id="PTHR47160">
    <property type="entry name" value="PUTATIVE-RELATED"/>
    <property type="match status" value="1"/>
</dbReference>
<evidence type="ECO:0000256" key="1">
    <source>
        <dbReference type="ARBA" id="ARBA00022723"/>
    </source>
</evidence>
<dbReference type="GO" id="GO:0008270">
    <property type="term" value="F:zinc ion binding"/>
    <property type="evidence" value="ECO:0007669"/>
    <property type="project" value="UniProtKB-KW"/>
</dbReference>
<keyword evidence="1" id="KW-0479">Metal-binding</keyword>
<evidence type="ECO:0008006" key="10">
    <source>
        <dbReference type="Google" id="ProtNLM"/>
    </source>
</evidence>
<dbReference type="PANTHER" id="PTHR47160:SF10">
    <property type="entry name" value="MULE TRANSPOSASE DOMAIN-CONTAINING PROTEIN"/>
    <property type="match status" value="1"/>
</dbReference>
<feature type="domain" description="MULE transposase" evidence="6">
    <location>
        <begin position="303"/>
        <end position="398"/>
    </location>
</feature>
<sequence>MVAVTRASAREQSSSNTTANTAAADSVGKKSVKKKKELDQQFKQSSASVLSVQSHETTTATSSILPATPPVSDTTSPQSSSLKTSFSAAQHEKLYDGDSETKLDTMTTWSIIVGGIDWCKTNRGNDRMCMGGYTYDFMSQSLKNNHRSFRCSKKNSGCRAVVHVFIDSNVYKNSNNVEHNHPPNPVDVKRLLVLQKIKERMSIEPTSIPRIIEDEYIKHNLNTDEQQHFLLPSAQASKFYKIRAKMLPPNPKSPDFEVPKLYSTTNNNEDFLIYDSTHKKLGGRLMIFSTKALIEILCDCDTILIDGTFKTRPILFAQVYVIMGKHLGEVIPLVWCLTSKRNQDVYKKIFNVLKTKANEFGGRFEPQYAYLDFEVGTINALENLFPDMSIRGCWYHYTQAIFRNIQKIGLVHMYEQNKEVSIWLKSFMALPLVKHNTVAAAIQLLIDNAPLPDNLLVEFIQYFEKQWVQRVPKKYWNLGPIHIRCNNAVEAYNNRLQHRFGIHPRLWSFIHFLKGEESLVMMRTTQIRSGNYQNKTIPFALGNQRARKKKKQLKNLSRLLELGTINLKQYLTSLSFFVGDSVSIKSKKNKDTHRVTTEYNNNIDITNDI</sequence>
<gene>
    <name evidence="7" type="ORF">OVA965_LOCUS7002</name>
    <name evidence="8" type="ORF">TMI583_LOCUS6998</name>
</gene>
<dbReference type="AlphaFoldDB" id="A0A8S2HDL4"/>
<feature type="compositionally biased region" description="Low complexity" evidence="4">
    <location>
        <begin position="13"/>
        <end position="26"/>
    </location>
</feature>